<dbReference type="CDD" id="cd01610">
    <property type="entry name" value="PAP2_like"/>
    <property type="match status" value="1"/>
</dbReference>
<feature type="domain" description="Phosphatidic acid phosphatase type 2/haloperoxidase" evidence="2">
    <location>
        <begin position="120"/>
        <end position="194"/>
    </location>
</feature>
<reference evidence="3 4" key="1">
    <citation type="submission" date="2018-05" db="EMBL/GenBank/DDBJ databases">
        <title>Genomic Encyclopedia of Type Strains, Phase IV (KMG-IV): sequencing the most valuable type-strain genomes for metagenomic binning, comparative biology and taxonomic classification.</title>
        <authorList>
            <person name="Goeker M."/>
        </authorList>
    </citation>
    <scope>NUCLEOTIDE SEQUENCE [LARGE SCALE GENOMIC DNA]</scope>
    <source>
        <strain evidence="3 4">DSM 44717</strain>
    </source>
</reference>
<dbReference type="RefSeq" id="WP_244198535.1">
    <property type="nucleotide sequence ID" value="NZ_QGTL01000016.1"/>
</dbReference>
<dbReference type="EMBL" id="QGTL01000016">
    <property type="protein sequence ID" value="PWV68896.1"/>
    <property type="molecule type" value="Genomic_DNA"/>
</dbReference>
<evidence type="ECO:0000313" key="3">
    <source>
        <dbReference type="EMBL" id="PWV68896.1"/>
    </source>
</evidence>
<feature type="transmembrane region" description="Helical" evidence="1">
    <location>
        <begin position="176"/>
        <end position="194"/>
    </location>
</feature>
<evidence type="ECO:0000259" key="2">
    <source>
        <dbReference type="Pfam" id="PF01569"/>
    </source>
</evidence>
<keyword evidence="4" id="KW-1185">Reference proteome</keyword>
<sequence length="203" mass="21050">MFDEAPARAVTVARATAIGAGAAVTVALPLTFPDDGGPTAFDTTIAEPVASALSPGAAEVLVAPSDGPVVLLLLLCGCAWFAARREWRRAATMLVVPEVILAVNTWLLKPLWDRRIEDYLAYPSGHTVHLVAVATTFACLITSTTARIVVAALTVLAMLVITPGMVELGYHHPTDVLGGAAAAAAMAIGLCLLARPRTRAGDD</sequence>
<dbReference type="SUPFAM" id="SSF48317">
    <property type="entry name" value="Acid phosphatase/Vanadium-dependent haloperoxidase"/>
    <property type="match status" value="1"/>
</dbReference>
<dbReference type="InterPro" id="IPR036938">
    <property type="entry name" value="PAP2/HPO_sf"/>
</dbReference>
<dbReference type="Gene3D" id="1.20.144.10">
    <property type="entry name" value="Phosphatidic acid phosphatase type 2/haloperoxidase"/>
    <property type="match status" value="1"/>
</dbReference>
<evidence type="ECO:0000256" key="1">
    <source>
        <dbReference type="SAM" id="Phobius"/>
    </source>
</evidence>
<dbReference type="Proteomes" id="UP000246410">
    <property type="component" value="Unassembled WGS sequence"/>
</dbReference>
<feature type="transmembrane region" description="Helical" evidence="1">
    <location>
        <begin position="90"/>
        <end position="108"/>
    </location>
</feature>
<feature type="transmembrane region" description="Helical" evidence="1">
    <location>
        <begin position="148"/>
        <end position="170"/>
    </location>
</feature>
<evidence type="ECO:0000313" key="4">
    <source>
        <dbReference type="Proteomes" id="UP000246410"/>
    </source>
</evidence>
<name>A0A317N3C2_9NOCA</name>
<gene>
    <name evidence="3" type="ORF">DFR69_11618</name>
</gene>
<keyword evidence="1" id="KW-0472">Membrane</keyword>
<organism evidence="3 4">
    <name type="scientific">Nocardia neocaledoniensis</name>
    <dbReference type="NCBI Taxonomy" id="236511"/>
    <lineage>
        <taxon>Bacteria</taxon>
        <taxon>Bacillati</taxon>
        <taxon>Actinomycetota</taxon>
        <taxon>Actinomycetes</taxon>
        <taxon>Mycobacteriales</taxon>
        <taxon>Nocardiaceae</taxon>
        <taxon>Nocardia</taxon>
    </lineage>
</organism>
<feature type="transmembrane region" description="Helical" evidence="1">
    <location>
        <begin position="67"/>
        <end position="83"/>
    </location>
</feature>
<dbReference type="InterPro" id="IPR000326">
    <property type="entry name" value="PAP2/HPO"/>
</dbReference>
<protein>
    <submittedName>
        <fullName evidence="3">Undecaprenyl-diphosphatase</fullName>
    </submittedName>
</protein>
<dbReference type="Pfam" id="PF01569">
    <property type="entry name" value="PAP2"/>
    <property type="match status" value="1"/>
</dbReference>
<comment type="caution">
    <text evidence="3">The sequence shown here is derived from an EMBL/GenBank/DDBJ whole genome shotgun (WGS) entry which is preliminary data.</text>
</comment>
<feature type="transmembrane region" description="Helical" evidence="1">
    <location>
        <begin position="120"/>
        <end position="141"/>
    </location>
</feature>
<accession>A0A317N3C2</accession>
<dbReference type="AlphaFoldDB" id="A0A317N3C2"/>
<proteinExistence type="predicted"/>
<keyword evidence="1" id="KW-0812">Transmembrane</keyword>
<keyword evidence="1" id="KW-1133">Transmembrane helix</keyword>
<feature type="transmembrane region" description="Helical" evidence="1">
    <location>
        <begin position="12"/>
        <end position="32"/>
    </location>
</feature>